<evidence type="ECO:0000256" key="1">
    <source>
        <dbReference type="SAM" id="MobiDB-lite"/>
    </source>
</evidence>
<dbReference type="STRING" id="1765722.AT728_10260"/>
<dbReference type="RefSeq" id="WP_058848201.1">
    <property type="nucleotide sequence ID" value="NZ_LOCL01000033.1"/>
</dbReference>
<feature type="transmembrane region" description="Helical" evidence="2">
    <location>
        <begin position="34"/>
        <end position="56"/>
    </location>
</feature>
<keyword evidence="2" id="KW-0812">Transmembrane</keyword>
<dbReference type="EMBL" id="LOCL01000033">
    <property type="protein sequence ID" value="KUF17764.1"/>
    <property type="molecule type" value="Genomic_DNA"/>
</dbReference>
<evidence type="ECO:0008006" key="5">
    <source>
        <dbReference type="Google" id="ProtNLM"/>
    </source>
</evidence>
<protein>
    <recommendedName>
        <fullName evidence="5">Serine/arginine repetitive matrix protein 2</fullName>
    </recommendedName>
</protein>
<comment type="caution">
    <text evidence="3">The sequence shown here is derived from an EMBL/GenBank/DDBJ whole genome shotgun (WGS) entry which is preliminary data.</text>
</comment>
<dbReference type="OrthoDB" id="4335221at2"/>
<proteinExistence type="predicted"/>
<keyword evidence="4" id="KW-1185">Reference proteome</keyword>
<reference evidence="3 4" key="1">
    <citation type="submission" date="2015-12" db="EMBL/GenBank/DDBJ databases">
        <title>Draft genome sequence of Streptomyces silvensis ATCC 53525, a producer of novel hormone antagonists.</title>
        <authorList>
            <person name="Johnston C.W."/>
            <person name="Li Y."/>
            <person name="Magarvey N.A."/>
        </authorList>
    </citation>
    <scope>NUCLEOTIDE SEQUENCE [LARGE SCALE GENOMIC DNA]</scope>
    <source>
        <strain evidence="3 4">ATCC 53525</strain>
    </source>
</reference>
<organism evidence="3 4">
    <name type="scientific">Streptomyces silvensis</name>
    <dbReference type="NCBI Taxonomy" id="1765722"/>
    <lineage>
        <taxon>Bacteria</taxon>
        <taxon>Bacillati</taxon>
        <taxon>Actinomycetota</taxon>
        <taxon>Actinomycetes</taxon>
        <taxon>Kitasatosporales</taxon>
        <taxon>Streptomycetaceae</taxon>
        <taxon>Streptomyces</taxon>
    </lineage>
</organism>
<dbReference type="AlphaFoldDB" id="A0A0W7X4M6"/>
<evidence type="ECO:0000313" key="3">
    <source>
        <dbReference type="EMBL" id="KUF17764.1"/>
    </source>
</evidence>
<evidence type="ECO:0000313" key="4">
    <source>
        <dbReference type="Proteomes" id="UP000054804"/>
    </source>
</evidence>
<feature type="region of interest" description="Disordered" evidence="1">
    <location>
        <begin position="58"/>
        <end position="142"/>
    </location>
</feature>
<sequence length="267" mass="29024">MRIYDRDRQEWVGPEQERAIAALHDRDAGRQRTALRGAVAVLAVCGLAFGTWALGWKDEPKPTAYLTQPQPRPEPGTGTDGSGGDSDTTGTEDAAQPSPDGGPPSGYESVDDDEGFRTAVPEGWSRSGQQAQSGTSMDIVNYRSDDGSRRLQVYEVSEPSPMASLQVYLDDTQVPKSSGFEQLSLTSPDAPRPAARLTYRTDKITDEPDIGTWYVIDHRFEAEDGKIYALAAYGAEADGTQDEKELVATALKWFCPPLTYCPQPDGS</sequence>
<feature type="compositionally biased region" description="Polar residues" evidence="1">
    <location>
        <begin position="126"/>
        <end position="138"/>
    </location>
</feature>
<gene>
    <name evidence="3" type="ORF">AT728_10260</name>
</gene>
<accession>A0A0W7X4M6</accession>
<name>A0A0W7X4M6_9ACTN</name>
<keyword evidence="2" id="KW-0472">Membrane</keyword>
<evidence type="ECO:0000256" key="2">
    <source>
        <dbReference type="SAM" id="Phobius"/>
    </source>
</evidence>
<keyword evidence="2" id="KW-1133">Transmembrane helix</keyword>
<dbReference type="Proteomes" id="UP000054804">
    <property type="component" value="Unassembled WGS sequence"/>
</dbReference>